<keyword evidence="6 7" id="KW-0472">Membrane</keyword>
<feature type="transmembrane region" description="Helical" evidence="7">
    <location>
        <begin position="86"/>
        <end position="106"/>
    </location>
</feature>
<feature type="transmembrane region" description="Helical" evidence="7">
    <location>
        <begin position="149"/>
        <end position="169"/>
    </location>
</feature>
<comment type="caution">
    <text evidence="8">The sequence shown here is derived from an EMBL/GenBank/DDBJ whole genome shotgun (WGS) entry which is preliminary data.</text>
</comment>
<dbReference type="Pfam" id="PF03773">
    <property type="entry name" value="ArsP_1"/>
    <property type="match status" value="1"/>
</dbReference>
<sequence>MSIKAYIDYVRIHTISLAIAVTAIILYAITLAIRPELFAQSFSKWVQFFMFFLPFVVAIIGVLGLLEAYLPAEVVSKYLGDKRKVHGYIFALVFGTVVSASQYAIFPTIKFLRKKGARTAILATFMMSWSGISLPLIPLELKIFGLKFVLLRLIIIAIAALIFGIITGLREIHMER</sequence>
<organism evidence="8 9">
    <name type="scientific">Candidatus Naiadarchaeum limnaeum</name>
    <dbReference type="NCBI Taxonomy" id="2756139"/>
    <lineage>
        <taxon>Archaea</taxon>
        <taxon>Candidatus Undinarchaeota</taxon>
        <taxon>Candidatus Undinarchaeia</taxon>
        <taxon>Candidatus Naiadarchaeales</taxon>
        <taxon>Candidatus Naiadarchaeaceae</taxon>
        <taxon>Candidatus Naiadarchaeum</taxon>
    </lineage>
</organism>
<feature type="transmembrane region" description="Helical" evidence="7">
    <location>
        <begin position="45"/>
        <end position="66"/>
    </location>
</feature>
<accession>A0A832V559</accession>
<proteinExistence type="inferred from homology"/>
<gene>
    <name evidence="8" type="ORF">H1016_02840</name>
</gene>
<comment type="subcellular location">
    <subcellularLocation>
        <location evidence="1">Cell membrane</location>
        <topology evidence="1">Multi-pass membrane protein</topology>
    </subcellularLocation>
</comment>
<evidence type="ECO:0000313" key="9">
    <source>
        <dbReference type="Proteomes" id="UP000646946"/>
    </source>
</evidence>
<comment type="similarity">
    <text evidence="2">Belongs to the UPF0718 family.</text>
</comment>
<evidence type="ECO:0000256" key="6">
    <source>
        <dbReference type="ARBA" id="ARBA00023136"/>
    </source>
</evidence>
<keyword evidence="9" id="KW-1185">Reference proteome</keyword>
<protein>
    <submittedName>
        <fullName evidence="8">Permease</fullName>
    </submittedName>
</protein>
<dbReference type="Proteomes" id="UP000646946">
    <property type="component" value="Unassembled WGS sequence"/>
</dbReference>
<dbReference type="GO" id="GO:0005886">
    <property type="term" value="C:plasma membrane"/>
    <property type="evidence" value="ECO:0007669"/>
    <property type="project" value="UniProtKB-SubCell"/>
</dbReference>
<feature type="transmembrane region" description="Helical" evidence="7">
    <location>
        <begin position="118"/>
        <end position="137"/>
    </location>
</feature>
<feature type="transmembrane region" description="Helical" evidence="7">
    <location>
        <begin position="12"/>
        <end position="33"/>
    </location>
</feature>
<name>A0A832V559_9ARCH</name>
<evidence type="ECO:0000256" key="5">
    <source>
        <dbReference type="ARBA" id="ARBA00022989"/>
    </source>
</evidence>
<dbReference type="InterPro" id="IPR005524">
    <property type="entry name" value="DUF318"/>
</dbReference>
<evidence type="ECO:0000313" key="8">
    <source>
        <dbReference type="EMBL" id="HIK00450.1"/>
    </source>
</evidence>
<evidence type="ECO:0000256" key="7">
    <source>
        <dbReference type="SAM" id="Phobius"/>
    </source>
</evidence>
<dbReference type="EMBL" id="DVAB01000023">
    <property type="protein sequence ID" value="HIK00450.1"/>
    <property type="molecule type" value="Genomic_DNA"/>
</dbReference>
<evidence type="ECO:0000256" key="4">
    <source>
        <dbReference type="ARBA" id="ARBA00022692"/>
    </source>
</evidence>
<keyword evidence="4 7" id="KW-0812">Transmembrane</keyword>
<keyword evidence="5 7" id="KW-1133">Transmembrane helix</keyword>
<dbReference type="AlphaFoldDB" id="A0A832V559"/>
<evidence type="ECO:0000256" key="2">
    <source>
        <dbReference type="ARBA" id="ARBA00006386"/>
    </source>
</evidence>
<reference evidence="8 9" key="1">
    <citation type="journal article" name="Nat. Commun.">
        <title>Undinarchaeota illuminate DPANN phylogeny and the impact of gene transfer on archaeal evolution.</title>
        <authorList>
            <person name="Dombrowski N."/>
            <person name="Williams T.A."/>
            <person name="Sun J."/>
            <person name="Woodcroft B.J."/>
            <person name="Lee J.H."/>
            <person name="Minh B.Q."/>
            <person name="Rinke C."/>
            <person name="Spang A."/>
        </authorList>
    </citation>
    <scope>NUCLEOTIDE SEQUENCE [LARGE SCALE GENOMIC DNA]</scope>
    <source>
        <strain evidence="8">MAG_bin1129</strain>
    </source>
</reference>
<keyword evidence="3" id="KW-1003">Cell membrane</keyword>
<evidence type="ECO:0000256" key="1">
    <source>
        <dbReference type="ARBA" id="ARBA00004651"/>
    </source>
</evidence>
<evidence type="ECO:0000256" key="3">
    <source>
        <dbReference type="ARBA" id="ARBA00022475"/>
    </source>
</evidence>